<dbReference type="Pfam" id="PF08240">
    <property type="entry name" value="ADH_N"/>
    <property type="match status" value="1"/>
</dbReference>
<dbReference type="InterPro" id="IPR020843">
    <property type="entry name" value="ER"/>
</dbReference>
<dbReference type="PANTHER" id="PTHR11695:SF648">
    <property type="entry name" value="ZINC-BINDING OXIDOREDUCTASE"/>
    <property type="match status" value="1"/>
</dbReference>
<dbReference type="SMART" id="SM00829">
    <property type="entry name" value="PKS_ER"/>
    <property type="match status" value="1"/>
</dbReference>
<dbReference type="EMBL" id="BTPD01000005">
    <property type="protein sequence ID" value="GMQ29133.1"/>
    <property type="molecule type" value="Genomic_DNA"/>
</dbReference>
<evidence type="ECO:0000313" key="3">
    <source>
        <dbReference type="Proteomes" id="UP001338309"/>
    </source>
</evidence>
<dbReference type="InterPro" id="IPR036291">
    <property type="entry name" value="NAD(P)-bd_dom_sf"/>
</dbReference>
<proteinExistence type="predicted"/>
<reference evidence="2 3" key="1">
    <citation type="submission" date="2023-08" db="EMBL/GenBank/DDBJ databases">
        <title>Draft genome sequence of Algoriphagus confluentis.</title>
        <authorList>
            <person name="Takatani N."/>
            <person name="Hosokawa M."/>
            <person name="Sawabe T."/>
        </authorList>
    </citation>
    <scope>NUCLEOTIDE SEQUENCE [LARGE SCALE GENOMIC DNA]</scope>
    <source>
        <strain evidence="2 3">NBRC 111222</strain>
    </source>
</reference>
<evidence type="ECO:0000313" key="2">
    <source>
        <dbReference type="EMBL" id="GMQ29133.1"/>
    </source>
</evidence>
<dbReference type="Pfam" id="PF13602">
    <property type="entry name" value="ADH_zinc_N_2"/>
    <property type="match status" value="1"/>
</dbReference>
<gene>
    <name evidence="2" type="ORF">Aconfl_17760</name>
</gene>
<name>A0ABQ6PMY9_9BACT</name>
<dbReference type="PANTHER" id="PTHR11695">
    <property type="entry name" value="ALCOHOL DEHYDROGENASE RELATED"/>
    <property type="match status" value="1"/>
</dbReference>
<dbReference type="Proteomes" id="UP001338309">
    <property type="component" value="Unassembled WGS sequence"/>
</dbReference>
<accession>A0ABQ6PMY9</accession>
<protein>
    <submittedName>
        <fullName evidence="2">NAD(P)-dependent alcohol dehydrogenase</fullName>
    </submittedName>
</protein>
<feature type="domain" description="Enoyl reductase (ER)" evidence="1">
    <location>
        <begin position="10"/>
        <end position="318"/>
    </location>
</feature>
<keyword evidence="3" id="KW-1185">Reference proteome</keyword>
<evidence type="ECO:0000259" key="1">
    <source>
        <dbReference type="SMART" id="SM00829"/>
    </source>
</evidence>
<comment type="caution">
    <text evidence="2">The sequence shown here is derived from an EMBL/GenBank/DDBJ whole genome shotgun (WGS) entry which is preliminary data.</text>
</comment>
<dbReference type="InterPro" id="IPR013154">
    <property type="entry name" value="ADH-like_N"/>
</dbReference>
<dbReference type="InterPro" id="IPR050700">
    <property type="entry name" value="YIM1/Zinc_Alcohol_DH_Fams"/>
</dbReference>
<dbReference type="InterPro" id="IPR011032">
    <property type="entry name" value="GroES-like_sf"/>
</dbReference>
<dbReference type="CDD" id="cd08267">
    <property type="entry name" value="MDR1"/>
    <property type="match status" value="1"/>
</dbReference>
<sequence>MKACLRLNYGPPETFQVADISKPAPKPDEVLVRVMATTVNRTDIGVSTGKPYAIRAFTGLFSPKIPVTGTDFAGVIEELGAEVTDFHVGDRVWGFDDNGAGTHAEYVTFPISKAMLKIPEGVDFDFMVACAEGTHYAVNFINKVNLTPDMQVLVIGGTGAIGSAAIQILKAMQVQVTAVCFEADLEIVKALGPDRVIALEREAFTRDLGAYDFVFDSVGKSRFSICKPVLKEKGVYISSELGPNWENLAFALKGRFAKGKRVIFPIPSDIPASMKTVTKLVEWGKFKPLMDSRKFTPIQIKEAFSYVASGKKTGNVVLHWH</sequence>
<organism evidence="2 3">
    <name type="scientific">Algoriphagus confluentis</name>
    <dbReference type="NCBI Taxonomy" id="1697556"/>
    <lineage>
        <taxon>Bacteria</taxon>
        <taxon>Pseudomonadati</taxon>
        <taxon>Bacteroidota</taxon>
        <taxon>Cytophagia</taxon>
        <taxon>Cytophagales</taxon>
        <taxon>Cyclobacteriaceae</taxon>
        <taxon>Algoriphagus</taxon>
    </lineage>
</organism>
<dbReference type="SUPFAM" id="SSF50129">
    <property type="entry name" value="GroES-like"/>
    <property type="match status" value="1"/>
</dbReference>
<dbReference type="Gene3D" id="3.40.50.720">
    <property type="entry name" value="NAD(P)-binding Rossmann-like Domain"/>
    <property type="match status" value="1"/>
</dbReference>
<dbReference type="RefSeq" id="WP_338223860.1">
    <property type="nucleotide sequence ID" value="NZ_BTPD01000005.1"/>
</dbReference>
<dbReference type="SUPFAM" id="SSF51735">
    <property type="entry name" value="NAD(P)-binding Rossmann-fold domains"/>
    <property type="match status" value="1"/>
</dbReference>
<dbReference type="Gene3D" id="3.90.180.10">
    <property type="entry name" value="Medium-chain alcohol dehydrogenases, catalytic domain"/>
    <property type="match status" value="1"/>
</dbReference>